<proteinExistence type="predicted"/>
<evidence type="ECO:0000313" key="2">
    <source>
        <dbReference type="Proteomes" id="UP000095349"/>
    </source>
</evidence>
<dbReference type="Proteomes" id="UP000095349">
    <property type="component" value="Chromosome"/>
</dbReference>
<name>A0A1D8G0P9_9ACTN</name>
<dbReference type="AlphaFoldDB" id="A0A1D8G0P9"/>
<accession>A0A1D8G0P9</accession>
<evidence type="ECO:0000313" key="1">
    <source>
        <dbReference type="EMBL" id="AOT59022.1"/>
    </source>
</evidence>
<protein>
    <submittedName>
        <fullName evidence="1">Uncharacterized protein</fullName>
    </submittedName>
</protein>
<sequence>MTLRVYRVRPDGSTVTVRERREIEPADDVPWAQALPPCSCPRCTSRVADR</sequence>
<dbReference type="EMBL" id="CP017316">
    <property type="protein sequence ID" value="AOT59022.1"/>
    <property type="molecule type" value="Genomic_DNA"/>
</dbReference>
<gene>
    <name evidence="1" type="ORF">A4G23_01848</name>
</gene>
<organism evidence="1 2">
    <name type="scientific">Streptomyces rubrolavendulae</name>
    <dbReference type="NCBI Taxonomy" id="285473"/>
    <lineage>
        <taxon>Bacteria</taxon>
        <taxon>Bacillati</taxon>
        <taxon>Actinomycetota</taxon>
        <taxon>Actinomycetes</taxon>
        <taxon>Kitasatosporales</taxon>
        <taxon>Streptomycetaceae</taxon>
        <taxon>Streptomyces</taxon>
    </lineage>
</organism>
<reference evidence="1 2" key="1">
    <citation type="submission" date="2016-09" db="EMBL/GenBank/DDBJ databases">
        <title>Streptomyces rubrolavendulae MJM4426 Genome sequencing and assembly.</title>
        <authorList>
            <person name="Kim J.-G."/>
        </authorList>
    </citation>
    <scope>NUCLEOTIDE SEQUENCE [LARGE SCALE GENOMIC DNA]</scope>
    <source>
        <strain evidence="1 2">MJM4426</strain>
    </source>
</reference>
<keyword evidence="2" id="KW-1185">Reference proteome</keyword>
<dbReference type="STRING" id="285473.A4G23_01848"/>
<dbReference type="KEGG" id="srn:A4G23_01848"/>